<dbReference type="PROSITE" id="PS50975">
    <property type="entry name" value="ATP_GRASP"/>
    <property type="match status" value="1"/>
</dbReference>
<dbReference type="Pfam" id="PF13607">
    <property type="entry name" value="Succ_CoA_lig"/>
    <property type="match status" value="1"/>
</dbReference>
<dbReference type="InterPro" id="IPR000182">
    <property type="entry name" value="GNAT_dom"/>
</dbReference>
<dbReference type="InterPro" id="IPR016181">
    <property type="entry name" value="Acyl_CoA_acyltransferase"/>
</dbReference>
<organism evidence="9 10">
    <name type="scientific">Aureimonas ureilytica</name>
    <dbReference type="NCBI Taxonomy" id="401562"/>
    <lineage>
        <taxon>Bacteria</taxon>
        <taxon>Pseudomonadati</taxon>
        <taxon>Pseudomonadota</taxon>
        <taxon>Alphaproteobacteria</taxon>
        <taxon>Hyphomicrobiales</taxon>
        <taxon>Aurantimonadaceae</taxon>
        <taxon>Aureimonas</taxon>
    </lineage>
</organism>
<evidence type="ECO:0000256" key="4">
    <source>
        <dbReference type="ARBA" id="ARBA00022840"/>
    </source>
</evidence>
<evidence type="ECO:0000256" key="5">
    <source>
        <dbReference type="ARBA" id="ARBA00060888"/>
    </source>
</evidence>
<dbReference type="Pfam" id="PF13549">
    <property type="entry name" value="ATP-grasp_5"/>
    <property type="match status" value="1"/>
</dbReference>
<dbReference type="SUPFAM" id="SSF52210">
    <property type="entry name" value="Succinyl-CoA synthetase domains"/>
    <property type="match status" value="2"/>
</dbReference>
<dbReference type="InterPro" id="IPR051538">
    <property type="entry name" value="Acyl-CoA_Synth/Transferase"/>
</dbReference>
<accession>A0A175RCV9</accession>
<dbReference type="AlphaFoldDB" id="A0A175RCV9"/>
<evidence type="ECO:0000256" key="1">
    <source>
        <dbReference type="ARBA" id="ARBA00022532"/>
    </source>
</evidence>
<feature type="domain" description="ATP-grasp" evidence="7">
    <location>
        <begin position="493"/>
        <end position="529"/>
    </location>
</feature>
<evidence type="ECO:0000256" key="3">
    <source>
        <dbReference type="ARBA" id="ARBA00022741"/>
    </source>
</evidence>
<dbReference type="GO" id="GO:0016747">
    <property type="term" value="F:acyltransferase activity, transferring groups other than amino-acyl groups"/>
    <property type="evidence" value="ECO:0007669"/>
    <property type="project" value="InterPro"/>
</dbReference>
<dbReference type="STRING" id="401562.NS365_10590"/>
<dbReference type="Pfam" id="PF13302">
    <property type="entry name" value="Acetyltransf_3"/>
    <property type="match status" value="1"/>
</dbReference>
<name>A0A175RCV9_9HYPH</name>
<dbReference type="CDD" id="cd04301">
    <property type="entry name" value="NAT_SF"/>
    <property type="match status" value="1"/>
</dbReference>
<dbReference type="Gene3D" id="3.40.630.30">
    <property type="match status" value="1"/>
</dbReference>
<evidence type="ECO:0000259" key="8">
    <source>
        <dbReference type="PROSITE" id="PS51186"/>
    </source>
</evidence>
<dbReference type="SUPFAM" id="SSF56059">
    <property type="entry name" value="Glutathione synthetase ATP-binding domain-like"/>
    <property type="match status" value="1"/>
</dbReference>
<dbReference type="Gene3D" id="3.40.50.720">
    <property type="entry name" value="NAD(P)-binding Rossmann-like Domain"/>
    <property type="match status" value="1"/>
</dbReference>
<dbReference type="EMBL" id="LDPZ01000003">
    <property type="protein sequence ID" value="KTQ98444.1"/>
    <property type="molecule type" value="Genomic_DNA"/>
</dbReference>
<dbReference type="GO" id="GO:0016874">
    <property type="term" value="F:ligase activity"/>
    <property type="evidence" value="ECO:0007669"/>
    <property type="project" value="UniProtKB-KW"/>
</dbReference>
<dbReference type="RefSeq" id="WP_058633381.1">
    <property type="nucleotide sequence ID" value="NZ_LDPZ01000003.1"/>
</dbReference>
<dbReference type="InterPro" id="IPR003781">
    <property type="entry name" value="CoA-bd"/>
</dbReference>
<feature type="domain" description="N-acetyltransferase" evidence="8">
    <location>
        <begin position="732"/>
        <end position="896"/>
    </location>
</feature>
<evidence type="ECO:0000313" key="9">
    <source>
        <dbReference type="EMBL" id="KTQ98444.1"/>
    </source>
</evidence>
<dbReference type="GO" id="GO:0005524">
    <property type="term" value="F:ATP binding"/>
    <property type="evidence" value="ECO:0007669"/>
    <property type="project" value="UniProtKB-UniRule"/>
</dbReference>
<keyword evidence="4 6" id="KW-0067">ATP-binding</keyword>
<dbReference type="InterPro" id="IPR016102">
    <property type="entry name" value="Succinyl-CoA_synth-like"/>
</dbReference>
<keyword evidence="9" id="KW-0808">Transferase</keyword>
<evidence type="ECO:0000256" key="2">
    <source>
        <dbReference type="ARBA" id="ARBA00022598"/>
    </source>
</evidence>
<dbReference type="PANTHER" id="PTHR43334:SF1">
    <property type="entry name" value="3-HYDROXYPROPIONATE--COA LIGASE [ADP-FORMING]"/>
    <property type="match status" value="1"/>
</dbReference>
<dbReference type="InterPro" id="IPR036291">
    <property type="entry name" value="NAD(P)-bd_dom_sf"/>
</dbReference>
<comment type="similarity">
    <text evidence="5">In the N-terminal section; belongs to the acetate CoA ligase alpha subunit family.</text>
</comment>
<dbReference type="Proteomes" id="UP000078272">
    <property type="component" value="Unassembled WGS sequence"/>
</dbReference>
<evidence type="ECO:0000313" key="10">
    <source>
        <dbReference type="Proteomes" id="UP000078272"/>
    </source>
</evidence>
<comment type="caution">
    <text evidence="9">The sequence shown here is derived from an EMBL/GenBank/DDBJ whole genome shotgun (WGS) entry which is preliminary data.</text>
</comment>
<keyword evidence="2" id="KW-0436">Ligase</keyword>
<dbReference type="GO" id="GO:0006099">
    <property type="term" value="P:tricarboxylic acid cycle"/>
    <property type="evidence" value="ECO:0007669"/>
    <property type="project" value="UniProtKB-KW"/>
</dbReference>
<dbReference type="OrthoDB" id="9807426at2"/>
<dbReference type="InterPro" id="IPR013815">
    <property type="entry name" value="ATP_grasp_subdomain_1"/>
</dbReference>
<evidence type="ECO:0000256" key="6">
    <source>
        <dbReference type="PROSITE-ProRule" id="PRU00409"/>
    </source>
</evidence>
<dbReference type="FunFam" id="3.30.1490.20:FF:000020">
    <property type="entry name" value="Protein lysine acetyltransferase"/>
    <property type="match status" value="1"/>
</dbReference>
<reference evidence="9 10" key="1">
    <citation type="journal article" date="2016" name="Front. Microbiol.">
        <title>Genomic Resource of Rice Seed Associated Bacteria.</title>
        <authorList>
            <person name="Midha S."/>
            <person name="Bansal K."/>
            <person name="Sharma S."/>
            <person name="Kumar N."/>
            <person name="Patil P.P."/>
            <person name="Chaudhry V."/>
            <person name="Patil P.B."/>
        </authorList>
    </citation>
    <scope>NUCLEOTIDE SEQUENCE [LARGE SCALE GENOMIC DNA]</scope>
    <source>
        <strain evidence="9 10">NS226</strain>
    </source>
</reference>
<dbReference type="PROSITE" id="PS51186">
    <property type="entry name" value="GNAT"/>
    <property type="match status" value="1"/>
</dbReference>
<dbReference type="InterPro" id="IPR032875">
    <property type="entry name" value="Succ_CoA_lig_flav_dom"/>
</dbReference>
<dbReference type="Pfam" id="PF13380">
    <property type="entry name" value="CoA_binding_2"/>
    <property type="match status" value="1"/>
</dbReference>
<dbReference type="SUPFAM" id="SSF55729">
    <property type="entry name" value="Acyl-CoA N-acyltransferases (Nat)"/>
    <property type="match status" value="1"/>
</dbReference>
<dbReference type="PATRIC" id="fig|401562.3.peg.2527"/>
<dbReference type="InterPro" id="IPR011761">
    <property type="entry name" value="ATP-grasp"/>
</dbReference>
<dbReference type="Gene3D" id="3.40.50.261">
    <property type="entry name" value="Succinyl-CoA synthetase domains"/>
    <property type="match status" value="2"/>
</dbReference>
<dbReference type="GO" id="GO:0046872">
    <property type="term" value="F:metal ion binding"/>
    <property type="evidence" value="ECO:0007669"/>
    <property type="project" value="InterPro"/>
</dbReference>
<proteinExistence type="inferred from homology"/>
<dbReference type="Gene3D" id="3.30.1490.20">
    <property type="entry name" value="ATP-grasp fold, A domain"/>
    <property type="match status" value="1"/>
</dbReference>
<dbReference type="SMART" id="SM00881">
    <property type="entry name" value="CoA_binding"/>
    <property type="match status" value="1"/>
</dbReference>
<sequence>MTISNLDAVFEPKAIALIGASNREGSVGAVLARNLFGSGFVGPVMPVNPHEQAIRSSVNFRSVADLPITPDLAVIATPAPSVANIIDELGRRGCRAAVVISTGFADPVLRQGLLNAAKPHRLRIVGPNCIGVMSPGIGVNASFAHLTPRAGDIAFVSQSDSIATAVLDWADVREIGFSHVVSTGDMCDVDIGDLLDYLALDTKTRAILLHIEDITDAPKFMTAARIAARAKPVVVIKAGRSAAVAGPSASHSHSRALADEDAVYDAALRRAGMLRVDSLRELFEAVGTLASAIRPRGNRLAILTNGGGAGLLAADALSDLGGQLADLSPETMAKLARFTQPDESDPRFVNIPRDASGSLYGQALETLFDDPGQDAVLVMNTPQALADGRGAAEATVASAKARRGAPVLTCWLGERAARESRRLFAARGIPTYQTPDESVRAFMQLVNYRRNQDLLMQTPPAIQPGAADGAKARAVLSRAAGEGRCVLTEPEAKTLLSAYGIPVVQTEIAHSPDEAAALAGAIGFPVALKILSQDIAHKSDVGGVRLELDTPEMVREAGEHMLKLVAERHPGARIEGFTVQAMIQRPRAHELILGVGTDALFGPVLLVGQGGTAAEVIADRAIGLPPLNLPLAHDMIGRTEVSRLMKGYRDWPAADSDAVAATLVKLSQLIADFDEIAELDINPLLVDEAGVIALDARVVLRASTGAPRSRFAIRPYPNELEHVAHSRSGSSFFLRPIRPEDEPGIVEMIARSDPEDVRLRFFAPMKRIGHAFAARLTQIDYRREMAFVATRAGEAEGDILGVARLVSDPDEKKAEFGIMVRSDQKGRGLGWLLMETILDYARRRGLSRVYGEVLGENRAMLAMAEELGFRQSPHPEDVALRRVEVDVETYRAKGRPVGDP</sequence>
<dbReference type="PANTHER" id="PTHR43334">
    <property type="entry name" value="ACETATE--COA LIGASE [ADP-FORMING]"/>
    <property type="match status" value="1"/>
</dbReference>
<evidence type="ECO:0000259" key="7">
    <source>
        <dbReference type="PROSITE" id="PS50975"/>
    </source>
</evidence>
<dbReference type="Gene3D" id="3.30.470.20">
    <property type="entry name" value="ATP-grasp fold, B domain"/>
    <property type="match status" value="1"/>
</dbReference>
<dbReference type="SUPFAM" id="SSF51735">
    <property type="entry name" value="NAD(P)-binding Rossmann-fold domains"/>
    <property type="match status" value="1"/>
</dbReference>
<gene>
    <name evidence="9" type="ORF">NS226_00890</name>
</gene>
<keyword evidence="1" id="KW-0816">Tricarboxylic acid cycle</keyword>
<protein>
    <submittedName>
        <fullName evidence="9">GCN5 family acetyltransferase</fullName>
    </submittedName>
</protein>
<keyword evidence="3 6" id="KW-0547">Nucleotide-binding</keyword>